<evidence type="ECO:0000313" key="4">
    <source>
        <dbReference type="Proteomes" id="UP000325606"/>
    </source>
</evidence>
<organism evidence="3 4">
    <name type="scientific">Nitrincola iocasae</name>
    <dbReference type="NCBI Taxonomy" id="2614693"/>
    <lineage>
        <taxon>Bacteria</taxon>
        <taxon>Pseudomonadati</taxon>
        <taxon>Pseudomonadota</taxon>
        <taxon>Gammaproteobacteria</taxon>
        <taxon>Oceanospirillales</taxon>
        <taxon>Oceanospirillaceae</taxon>
        <taxon>Nitrincola</taxon>
    </lineage>
</organism>
<feature type="signal peptide" evidence="1">
    <location>
        <begin position="1"/>
        <end position="18"/>
    </location>
</feature>
<dbReference type="Gene3D" id="1.10.150.320">
    <property type="entry name" value="Photosystem II 12 kDa extrinsic protein"/>
    <property type="match status" value="1"/>
</dbReference>
<dbReference type="GO" id="GO:0006281">
    <property type="term" value="P:DNA repair"/>
    <property type="evidence" value="ECO:0007669"/>
    <property type="project" value="InterPro"/>
</dbReference>
<dbReference type="InterPro" id="IPR010994">
    <property type="entry name" value="RuvA_2-like"/>
</dbReference>
<feature type="chain" id="PRO_5023864481" evidence="1">
    <location>
        <begin position="19"/>
        <end position="96"/>
    </location>
</feature>
<dbReference type="GO" id="GO:0015628">
    <property type="term" value="P:protein secretion by the type II secretion system"/>
    <property type="evidence" value="ECO:0007669"/>
    <property type="project" value="TreeGrafter"/>
</dbReference>
<dbReference type="KEGG" id="nik:F5I99_03885"/>
<accession>A0A5J6LAZ6</accession>
<dbReference type="EMBL" id="CP044222">
    <property type="protein sequence ID" value="QEW05695.1"/>
    <property type="molecule type" value="Genomic_DNA"/>
</dbReference>
<keyword evidence="4" id="KW-1185">Reference proteome</keyword>
<dbReference type="AlphaFoldDB" id="A0A5J6LAZ6"/>
<feature type="domain" description="Helix-hairpin-helix DNA-binding motif class 1" evidence="2">
    <location>
        <begin position="66"/>
        <end position="85"/>
    </location>
</feature>
<evidence type="ECO:0000259" key="2">
    <source>
        <dbReference type="SMART" id="SM00278"/>
    </source>
</evidence>
<gene>
    <name evidence="3" type="ORF">F5I99_03885</name>
</gene>
<evidence type="ECO:0000313" key="3">
    <source>
        <dbReference type="EMBL" id="QEW05695.1"/>
    </source>
</evidence>
<dbReference type="InterPro" id="IPR004509">
    <property type="entry name" value="Competence_ComEA_HhH"/>
</dbReference>
<dbReference type="InterPro" id="IPR003583">
    <property type="entry name" value="Hlx-hairpin-Hlx_DNA-bd_motif"/>
</dbReference>
<sequence length="96" mass="9913">MKLSLVGALALIFALCFAAPLSASTPIDLNTASAEQIAAALTGVGPAKAQAIVDYRTEKGSFVSIEELTEVQGIGPATLERNRDVLQVDQVAAAQD</sequence>
<dbReference type="Pfam" id="PF12836">
    <property type="entry name" value="HHH_3"/>
    <property type="match status" value="1"/>
</dbReference>
<proteinExistence type="predicted"/>
<feature type="domain" description="Helix-hairpin-helix DNA-binding motif class 1" evidence="2">
    <location>
        <begin position="36"/>
        <end position="55"/>
    </location>
</feature>
<dbReference type="GO" id="GO:0015627">
    <property type="term" value="C:type II protein secretion system complex"/>
    <property type="evidence" value="ECO:0007669"/>
    <property type="project" value="TreeGrafter"/>
</dbReference>
<protein>
    <submittedName>
        <fullName evidence="3">Helix-hairpin-helix domain-containing protein</fullName>
    </submittedName>
</protein>
<evidence type="ECO:0000256" key="1">
    <source>
        <dbReference type="SAM" id="SignalP"/>
    </source>
</evidence>
<dbReference type="Proteomes" id="UP000325606">
    <property type="component" value="Chromosome"/>
</dbReference>
<name>A0A5J6LAZ6_9GAMM</name>
<dbReference type="GO" id="GO:0003677">
    <property type="term" value="F:DNA binding"/>
    <property type="evidence" value="ECO:0007669"/>
    <property type="project" value="InterPro"/>
</dbReference>
<dbReference type="SUPFAM" id="SSF47781">
    <property type="entry name" value="RuvA domain 2-like"/>
    <property type="match status" value="1"/>
</dbReference>
<dbReference type="SMART" id="SM00278">
    <property type="entry name" value="HhH1"/>
    <property type="match status" value="2"/>
</dbReference>
<reference evidence="3 4" key="1">
    <citation type="submission" date="2019-09" db="EMBL/GenBank/DDBJ databases">
        <title>Nitrincola iocasae sp. nov., a bacterium isolated from the sediment collected at a cold seep field in South China Sea.</title>
        <authorList>
            <person name="Zhang H."/>
            <person name="Wang H."/>
            <person name="Li C."/>
        </authorList>
    </citation>
    <scope>NUCLEOTIDE SEQUENCE [LARGE SCALE GENOMIC DNA]</scope>
    <source>
        <strain evidence="3 4">KXZD1103</strain>
    </source>
</reference>
<dbReference type="PANTHER" id="PTHR21180">
    <property type="entry name" value="ENDONUCLEASE/EXONUCLEASE/PHOSPHATASE FAMILY DOMAIN-CONTAINING PROTEIN 1"/>
    <property type="match status" value="1"/>
</dbReference>
<dbReference type="RefSeq" id="WP_151053739.1">
    <property type="nucleotide sequence ID" value="NZ_CP044222.1"/>
</dbReference>
<dbReference type="NCBIfam" id="TIGR00426">
    <property type="entry name" value="competence protein ComEA helix-hairpin-helix repeat region"/>
    <property type="match status" value="1"/>
</dbReference>
<dbReference type="PANTHER" id="PTHR21180:SF32">
    <property type="entry name" value="ENDONUCLEASE_EXONUCLEASE_PHOSPHATASE FAMILY DOMAIN-CONTAINING PROTEIN 1"/>
    <property type="match status" value="1"/>
</dbReference>
<dbReference type="InterPro" id="IPR051675">
    <property type="entry name" value="Endo/Exo/Phosphatase_dom_1"/>
</dbReference>
<keyword evidence="1" id="KW-0732">Signal</keyword>